<dbReference type="PROSITE" id="PS50888">
    <property type="entry name" value="BHLH"/>
    <property type="match status" value="1"/>
</dbReference>
<dbReference type="InterPro" id="IPR001067">
    <property type="entry name" value="Nuc_translocat"/>
</dbReference>
<dbReference type="Proteomes" id="UP001190640">
    <property type="component" value="Chromosome 3"/>
</dbReference>
<evidence type="ECO:0000256" key="7">
    <source>
        <dbReference type="ARBA" id="ARBA00023242"/>
    </source>
</evidence>
<dbReference type="Pfam" id="PF14598">
    <property type="entry name" value="PAS_11"/>
    <property type="match status" value="1"/>
</dbReference>
<dbReference type="PANTHER" id="PTHR46055:SF1">
    <property type="entry name" value="NEURONAL PAS DOMAIN-CONTAINING PROTEIN 2"/>
    <property type="match status" value="1"/>
</dbReference>
<dbReference type="GO" id="GO:1990513">
    <property type="term" value="C:CLOCK-BMAL transcription complex"/>
    <property type="evidence" value="ECO:0007669"/>
    <property type="project" value="TreeGrafter"/>
</dbReference>
<keyword evidence="4" id="KW-0238">DNA-binding</keyword>
<dbReference type="InterPro" id="IPR047230">
    <property type="entry name" value="CLOCK-like"/>
</dbReference>
<dbReference type="AlphaFoldDB" id="A0AA97J0V7"/>
<dbReference type="InterPro" id="IPR036638">
    <property type="entry name" value="HLH_DNA-bd_sf"/>
</dbReference>
<feature type="domain" description="PAS" evidence="10">
    <location>
        <begin position="177"/>
        <end position="240"/>
    </location>
</feature>
<dbReference type="SMART" id="SM00353">
    <property type="entry name" value="HLH"/>
    <property type="match status" value="1"/>
</dbReference>
<protein>
    <submittedName>
        <fullName evidence="13">Neuronal PAS domain-containing protein 2 isoform X1</fullName>
    </submittedName>
</protein>
<feature type="compositionally biased region" description="Polar residues" evidence="9">
    <location>
        <begin position="875"/>
        <end position="886"/>
    </location>
</feature>
<organism evidence="12 13">
    <name type="scientific">Eublepharis macularius</name>
    <name type="common">Leopard gecko</name>
    <name type="synonym">Cyrtodactylus macularius</name>
    <dbReference type="NCBI Taxonomy" id="481883"/>
    <lineage>
        <taxon>Eukaryota</taxon>
        <taxon>Metazoa</taxon>
        <taxon>Chordata</taxon>
        <taxon>Craniata</taxon>
        <taxon>Vertebrata</taxon>
        <taxon>Euteleostomi</taxon>
        <taxon>Lepidosauria</taxon>
        <taxon>Squamata</taxon>
        <taxon>Bifurcata</taxon>
        <taxon>Gekkota</taxon>
        <taxon>Eublepharidae</taxon>
        <taxon>Eublepharinae</taxon>
        <taxon>Eublepharis</taxon>
    </lineage>
</organism>
<feature type="compositionally biased region" description="Polar residues" evidence="9">
    <location>
        <begin position="526"/>
        <end position="548"/>
    </location>
</feature>
<evidence type="ECO:0000256" key="5">
    <source>
        <dbReference type="ARBA" id="ARBA00023159"/>
    </source>
</evidence>
<keyword evidence="1" id="KW-0677">Repeat</keyword>
<dbReference type="GeneID" id="129325569"/>
<dbReference type="GO" id="GO:0046983">
    <property type="term" value="F:protein dimerization activity"/>
    <property type="evidence" value="ECO:0007669"/>
    <property type="project" value="InterPro"/>
</dbReference>
<evidence type="ECO:0000259" key="11">
    <source>
        <dbReference type="PROSITE" id="PS50888"/>
    </source>
</evidence>
<dbReference type="Pfam" id="PF00010">
    <property type="entry name" value="HLH"/>
    <property type="match status" value="1"/>
</dbReference>
<feature type="compositionally biased region" description="Basic and acidic residues" evidence="9">
    <location>
        <begin position="657"/>
        <end position="666"/>
    </location>
</feature>
<evidence type="ECO:0000256" key="8">
    <source>
        <dbReference type="SAM" id="Coils"/>
    </source>
</evidence>
<evidence type="ECO:0000313" key="12">
    <source>
        <dbReference type="Proteomes" id="UP001190640"/>
    </source>
</evidence>
<reference evidence="13" key="1">
    <citation type="submission" date="2025-08" db="UniProtKB">
        <authorList>
            <consortium name="RefSeq"/>
        </authorList>
    </citation>
    <scope>IDENTIFICATION</scope>
    <source>
        <tissue evidence="13">Blood</tissue>
    </source>
</reference>
<evidence type="ECO:0000256" key="2">
    <source>
        <dbReference type="ARBA" id="ARBA00023015"/>
    </source>
</evidence>
<dbReference type="GO" id="GO:0032922">
    <property type="term" value="P:circadian regulation of gene expression"/>
    <property type="evidence" value="ECO:0007669"/>
    <property type="project" value="InterPro"/>
</dbReference>
<dbReference type="FunFam" id="4.10.280.10:FF:000013">
    <property type="entry name" value="Circadian locomoter output cycles protein kaput"/>
    <property type="match status" value="1"/>
</dbReference>
<evidence type="ECO:0000256" key="3">
    <source>
        <dbReference type="ARBA" id="ARBA00023108"/>
    </source>
</evidence>
<dbReference type="Pfam" id="PF00989">
    <property type="entry name" value="PAS"/>
    <property type="match status" value="1"/>
</dbReference>
<evidence type="ECO:0000256" key="1">
    <source>
        <dbReference type="ARBA" id="ARBA00022737"/>
    </source>
</evidence>
<dbReference type="SUPFAM" id="SSF47459">
    <property type="entry name" value="HLH, helix-loop-helix DNA-binding domain"/>
    <property type="match status" value="1"/>
</dbReference>
<dbReference type="SMART" id="SM00091">
    <property type="entry name" value="PAS"/>
    <property type="match status" value="2"/>
</dbReference>
<dbReference type="SMART" id="SM00086">
    <property type="entry name" value="PAC"/>
    <property type="match status" value="1"/>
</dbReference>
<dbReference type="GO" id="GO:0005737">
    <property type="term" value="C:cytoplasm"/>
    <property type="evidence" value="ECO:0007669"/>
    <property type="project" value="InterPro"/>
</dbReference>
<feature type="region of interest" description="Disordered" evidence="9">
    <location>
        <begin position="616"/>
        <end position="704"/>
    </location>
</feature>
<dbReference type="KEGG" id="emc:129325569"/>
<feature type="compositionally biased region" description="Polar residues" evidence="9">
    <location>
        <begin position="667"/>
        <end position="696"/>
    </location>
</feature>
<dbReference type="InterPro" id="IPR011598">
    <property type="entry name" value="bHLH_dom"/>
</dbReference>
<gene>
    <name evidence="13" type="primary">NPAS2</name>
</gene>
<name>A0AA97J0V7_EUBMA</name>
<dbReference type="PRINTS" id="PR00785">
    <property type="entry name" value="NCTRNSLOCATR"/>
</dbReference>
<feature type="coiled-coil region" evidence="8">
    <location>
        <begin position="567"/>
        <end position="594"/>
    </location>
</feature>
<evidence type="ECO:0000256" key="6">
    <source>
        <dbReference type="ARBA" id="ARBA00023163"/>
    </source>
</evidence>
<feature type="region of interest" description="Disordered" evidence="9">
    <location>
        <begin position="853"/>
        <end position="886"/>
    </location>
</feature>
<dbReference type="Gene3D" id="3.30.450.20">
    <property type="entry name" value="PAS domain"/>
    <property type="match status" value="2"/>
</dbReference>
<feature type="region of interest" description="Disordered" evidence="9">
    <location>
        <begin position="1"/>
        <end position="61"/>
    </location>
</feature>
<dbReference type="SUPFAM" id="SSF55785">
    <property type="entry name" value="PYP-like sensor domain (PAS domain)"/>
    <property type="match status" value="2"/>
</dbReference>
<keyword evidence="12" id="KW-1185">Reference proteome</keyword>
<feature type="region of interest" description="Disordered" evidence="9">
    <location>
        <begin position="506"/>
        <end position="548"/>
    </location>
</feature>
<dbReference type="CTD" id="4862"/>
<dbReference type="CDD" id="cd00130">
    <property type="entry name" value="PAS"/>
    <property type="match status" value="2"/>
</dbReference>
<evidence type="ECO:0000313" key="13">
    <source>
        <dbReference type="RefSeq" id="XP_054829283.1"/>
    </source>
</evidence>
<keyword evidence="7" id="KW-0539">Nucleus</keyword>
<keyword evidence="6" id="KW-0804">Transcription</keyword>
<dbReference type="FunFam" id="3.30.450.20:FF:000022">
    <property type="entry name" value="circadian locomoter output cycles protein kaput"/>
    <property type="match status" value="1"/>
</dbReference>
<feature type="compositionally biased region" description="Low complexity" evidence="9">
    <location>
        <begin position="512"/>
        <end position="525"/>
    </location>
</feature>
<dbReference type="FunFam" id="3.30.450.20:FF:000016">
    <property type="entry name" value="Circadian locomoter output cycles protein"/>
    <property type="match status" value="1"/>
</dbReference>
<dbReference type="InterPro" id="IPR013767">
    <property type="entry name" value="PAS_fold"/>
</dbReference>
<dbReference type="RefSeq" id="XP_054829283.1">
    <property type="nucleotide sequence ID" value="XM_054973308.1"/>
</dbReference>
<dbReference type="PANTHER" id="PTHR46055">
    <property type="entry name" value="CIRCADIAN LOCOMOTER OUTPUT CYCLES PROTEIN KAPUT"/>
    <property type="match status" value="1"/>
</dbReference>
<evidence type="ECO:0000256" key="9">
    <source>
        <dbReference type="SAM" id="MobiDB-lite"/>
    </source>
</evidence>
<dbReference type="InterPro" id="IPR000014">
    <property type="entry name" value="PAS"/>
</dbReference>
<keyword evidence="3" id="KW-0090">Biological rhythms</keyword>
<sequence length="886" mass="99423">MRDSRRWSSNGTRSPKRGEAAGEGLSLPGLGYDWKSSSGSKESGRIKRESGGGSKSRSHTQVATADSSSIWCVLAARAPLSKHRLLSRKSCLDNLMDEDEKDRAKRASRNKSEKKRRDQFNVLIKELSSMLPGSTRKMDKTTVLEKVIGFLQKHNEFSSQTEICEARQEWKPSFLSNEEFTQLMLEALDGFVIAVSTDGIIMYVSDSITPLLGHLPSDVMDKNLLDFLPEQEHSDICKILSSHMLMVDSASSNYLKSDNDLEFYCHLLRGSLNPKEFPTYEYIKCVGNFLSYSHVPISPCNGFDGAVPRSYRTPAGKQVCFVATVRLATPQFLKEMCVAEEPLEEFTSRHSLEWKFLFLDHRAPPIIGYLPFEVLGTSGYDYYHIDDLQLLARCHEHLMQFGKGKSCCYRFLTKGQQWIWLQTHYYITYHQWNSKPEFIVCTHTVVSYSDVRVERRQDLILKDGSSEVISSVLKDSGSDLDPQQHFNALELGVPVLNASRTLSASSQGSHKSLTTSLPDTASTTTQLLSEAPSLQRTPSVPQDLLQRSSQSAPVQLSAQFNMFQSIKDQLEQRTRILQANIQWQQEELQKIQEQLCVVQESNIQMFLQQPTPSLNFARLQQPDPQGKSERVSQQQPQPQEVIPRPPLQEQVAGSQTADRERLREENILSSQDQKSERTTTGMQENCHSSSTLTPQFSNSSMLSQSVSLAPPADLLQDSSLQLSTPDYSHDRQLRLLLSQPIQPMMPGSCHARQSSDIGVASQQTKYSQSLQAFQSLEVQASGSRAPIVLMDQAVLHPGFPAALPSQASSLPPMQLERQPHQQQCYLQVQSVGPLHSEQADSLVLPSYSPQQGSVAYHQVQSQQQQQQPAARTISLPESSNVQQRLQ</sequence>
<dbReference type="Gene3D" id="4.10.280.10">
    <property type="entry name" value="Helix-loop-helix DNA-binding domain"/>
    <property type="match status" value="1"/>
</dbReference>
<feature type="compositionally biased region" description="Low complexity" evidence="9">
    <location>
        <begin position="858"/>
        <end position="867"/>
    </location>
</feature>
<dbReference type="GO" id="GO:0000981">
    <property type="term" value="F:DNA-binding transcription factor activity, RNA polymerase II-specific"/>
    <property type="evidence" value="ECO:0007669"/>
    <property type="project" value="InterPro"/>
</dbReference>
<evidence type="ECO:0000259" key="10">
    <source>
        <dbReference type="PROSITE" id="PS50112"/>
    </source>
</evidence>
<keyword evidence="2" id="KW-0805">Transcription regulation</keyword>
<evidence type="ECO:0000256" key="4">
    <source>
        <dbReference type="ARBA" id="ARBA00023125"/>
    </source>
</evidence>
<dbReference type="GO" id="GO:0000978">
    <property type="term" value="F:RNA polymerase II cis-regulatory region sequence-specific DNA binding"/>
    <property type="evidence" value="ECO:0007669"/>
    <property type="project" value="TreeGrafter"/>
</dbReference>
<keyword evidence="8" id="KW-0175">Coiled coil</keyword>
<feature type="domain" description="BHLH" evidence="11">
    <location>
        <begin position="104"/>
        <end position="154"/>
    </location>
</feature>
<dbReference type="InterPro" id="IPR035965">
    <property type="entry name" value="PAS-like_dom_sf"/>
</dbReference>
<accession>A0AA97J0V7</accession>
<keyword evidence="5" id="KW-0010">Activator</keyword>
<dbReference type="InterPro" id="IPR001610">
    <property type="entry name" value="PAC"/>
</dbReference>
<proteinExistence type="predicted"/>
<dbReference type="PROSITE" id="PS50112">
    <property type="entry name" value="PAS"/>
    <property type="match status" value="1"/>
</dbReference>